<organism evidence="1 2">
    <name type="scientific">Anaerocolumna cellulosilytica</name>
    <dbReference type="NCBI Taxonomy" id="433286"/>
    <lineage>
        <taxon>Bacteria</taxon>
        <taxon>Bacillati</taxon>
        <taxon>Bacillota</taxon>
        <taxon>Clostridia</taxon>
        <taxon>Lachnospirales</taxon>
        <taxon>Lachnospiraceae</taxon>
        <taxon>Anaerocolumna</taxon>
    </lineage>
</organism>
<name>A0A6S6R0K7_9FIRM</name>
<sequence>MNPTLVLRSDDNKIISLELGKRSKNINDLTAAVVVYQDEPYSFSIEYEEAVTNITNIELIVNNEMVECKYDAKNLDDKTVYEIELNNKFVFSLVYGLTEILVHIEYDIGLEDYFFTDSLVVAVKQNYEETVESLYDMLNDIYKKNHALLFRSKIQNKDLFPKFLKKENDKFDEEIGLLRVFIQTFLKNYPYFLKNPKFKTETDYCVDYVEKLHSIGKENIQYIVTHPEELKQVYGTSGIYVNKKQMIPEKTLVSTYKYSYDIPENRTIISFIRVLLEAVDERCEKLKYALKANTLLITTKEPVKDNYILSTRIIQQYMVMEFGNYLDEYKQVYKQLSSVYVQYCNVLPCSSVTMRSLPTPSPAFLEIYHYRNIYQIMRIWFGMSDVTYPNKNILMQFSNADKIYEYYCLLNMYDIFISLGFIEQREKRCAYKYSVNHPKFQNTEEENTYYFQKDDLEVILYYQPVIYSYSSAYNNDITLFRTDKQYYTPDFIIKKIIKGEVTYGILDSKWRNRNSLIKKGAEGGFQDSVYKYLYSVVDSKNLRSVEFFWILQGKNDNEVKPTLYNRSGIISRKQDISFRNHSGIVRLTPESGIQELKQIIRTFVSLDK</sequence>
<accession>A0A6S6R0K7</accession>
<gene>
    <name evidence="1" type="ORF">acsn021_03890</name>
</gene>
<proteinExistence type="predicted"/>
<dbReference type="KEGG" id="acel:acsn021_03890"/>
<dbReference type="Pfam" id="PF09823">
    <property type="entry name" value="DUF2357"/>
    <property type="match status" value="1"/>
</dbReference>
<dbReference type="RefSeq" id="WP_184094634.1">
    <property type="nucleotide sequence ID" value="NZ_AP023367.1"/>
</dbReference>
<evidence type="ECO:0000313" key="2">
    <source>
        <dbReference type="Proteomes" id="UP000515561"/>
    </source>
</evidence>
<reference evidence="1 2" key="1">
    <citation type="journal article" date="2016" name="Int. J. Syst. Evol. Microbiol.">
        <title>Descriptions of Anaerotaenia torta gen. nov., sp. nov. and Anaerocolumna cellulosilytica gen. nov., sp. nov. isolated from a methanogenic reactor of cattle waste.</title>
        <authorList>
            <person name="Uek A."/>
            <person name="Ohtaki Y."/>
            <person name="Kaku N."/>
            <person name="Ueki K."/>
        </authorList>
    </citation>
    <scope>NUCLEOTIDE SEQUENCE [LARGE SCALE GENOMIC DNA]</scope>
    <source>
        <strain evidence="1 2">SN021</strain>
    </source>
</reference>
<evidence type="ECO:0000313" key="1">
    <source>
        <dbReference type="EMBL" id="BCJ92820.1"/>
    </source>
</evidence>
<keyword evidence="2" id="KW-1185">Reference proteome</keyword>
<dbReference type="InterPro" id="IPR018633">
    <property type="entry name" value="DUF2357"/>
</dbReference>
<dbReference type="AlphaFoldDB" id="A0A6S6R0K7"/>
<dbReference type="Proteomes" id="UP000515561">
    <property type="component" value="Chromosome"/>
</dbReference>
<dbReference type="EMBL" id="AP023367">
    <property type="protein sequence ID" value="BCJ92820.1"/>
    <property type="molecule type" value="Genomic_DNA"/>
</dbReference>
<protein>
    <submittedName>
        <fullName evidence="1">Uncharacterized protein</fullName>
    </submittedName>
</protein>